<evidence type="ECO:0000256" key="3">
    <source>
        <dbReference type="ARBA" id="ARBA00022448"/>
    </source>
</evidence>
<evidence type="ECO:0000313" key="10">
    <source>
        <dbReference type="WBParaSite" id="BXY_0353500.1"/>
    </source>
</evidence>
<dbReference type="PANTHER" id="PTHR10778">
    <property type="entry name" value="SOLUTE CARRIER FAMILY 35 MEMBER B"/>
    <property type="match status" value="1"/>
</dbReference>
<evidence type="ECO:0000256" key="2">
    <source>
        <dbReference type="ARBA" id="ARBA00010694"/>
    </source>
</evidence>
<feature type="transmembrane region" description="Helical" evidence="8">
    <location>
        <begin position="253"/>
        <end position="276"/>
    </location>
</feature>
<comment type="subcellular location">
    <subcellularLocation>
        <location evidence="1">Endoplasmic reticulum membrane</location>
        <topology evidence="1">Multi-pass membrane protein</topology>
    </subcellularLocation>
</comment>
<dbReference type="GO" id="GO:0005459">
    <property type="term" value="F:UDP-galactose transmembrane transporter activity"/>
    <property type="evidence" value="ECO:0007669"/>
    <property type="project" value="TreeGrafter"/>
</dbReference>
<evidence type="ECO:0000256" key="4">
    <source>
        <dbReference type="ARBA" id="ARBA00022692"/>
    </source>
</evidence>
<protein>
    <submittedName>
        <fullName evidence="10">Solute carrier family 35 member B1</fullName>
    </submittedName>
</protein>
<keyword evidence="4 8" id="KW-0812">Transmembrane</keyword>
<dbReference type="GO" id="GO:0000139">
    <property type="term" value="C:Golgi membrane"/>
    <property type="evidence" value="ECO:0007669"/>
    <property type="project" value="TreeGrafter"/>
</dbReference>
<dbReference type="AlphaFoldDB" id="A0A1I7RS31"/>
<feature type="transmembrane region" description="Helical" evidence="8">
    <location>
        <begin position="101"/>
        <end position="121"/>
    </location>
</feature>
<dbReference type="Proteomes" id="UP000095284">
    <property type="component" value="Unplaced"/>
</dbReference>
<keyword evidence="7 8" id="KW-0472">Membrane</keyword>
<dbReference type="PANTHER" id="PTHR10778:SF10">
    <property type="entry name" value="SOLUTE CARRIER FAMILY 35 MEMBER B1"/>
    <property type="match status" value="1"/>
</dbReference>
<organism evidence="9 10">
    <name type="scientific">Bursaphelenchus xylophilus</name>
    <name type="common">Pinewood nematode worm</name>
    <name type="synonym">Aphelenchoides xylophilus</name>
    <dbReference type="NCBI Taxonomy" id="6326"/>
    <lineage>
        <taxon>Eukaryota</taxon>
        <taxon>Metazoa</taxon>
        <taxon>Ecdysozoa</taxon>
        <taxon>Nematoda</taxon>
        <taxon>Chromadorea</taxon>
        <taxon>Rhabditida</taxon>
        <taxon>Tylenchina</taxon>
        <taxon>Tylenchomorpha</taxon>
        <taxon>Aphelenchoidea</taxon>
        <taxon>Aphelenchoididae</taxon>
        <taxon>Bursaphelenchus</taxon>
    </lineage>
</organism>
<dbReference type="eggNOG" id="KOG1580">
    <property type="taxonomic scope" value="Eukaryota"/>
</dbReference>
<feature type="transmembrane region" description="Helical" evidence="8">
    <location>
        <begin position="189"/>
        <end position="205"/>
    </location>
</feature>
<evidence type="ECO:0000256" key="1">
    <source>
        <dbReference type="ARBA" id="ARBA00004477"/>
    </source>
</evidence>
<feature type="transmembrane region" description="Helical" evidence="8">
    <location>
        <begin position="63"/>
        <end position="81"/>
    </location>
</feature>
<keyword evidence="5" id="KW-0256">Endoplasmic reticulum</keyword>
<dbReference type="Pfam" id="PF08449">
    <property type="entry name" value="UAA"/>
    <property type="match status" value="1"/>
</dbReference>
<sequence>MPDNLRESQIGSLRPNYYSRVSNETSGNRRVHLGSAPLDSVLYTYLERMSTLNRVSQKSWSSLAWGLLFWGGGIVVFYSVFSYLQEKITKGQYGEEKKQFTYMQSLVLVQCLLNCLVAYVNKSRIRNVDTVPLHMYTVSSISYSLAMLFSNLALEYINYPTQVLGKSCKPIPILIAGVLFAHKSYHWRKYLYIVMIVCGMAIFLYKEKPGSHTKGFTFGQGEGFLVLSLCMDGITGAVQDRIRHYYHTEKWNMMFYMNLISSFILGSGALVTGEFVDFVSFVQTYPDVLVLMTAFAICGALGQCCIFHTVTEYGPLTCSIVTNLRKLFTVVASIIIFKHPYTTKDAIGAGIVFLALFFDAWDSKRQHHLSRKVVKE</sequence>
<feature type="transmembrane region" description="Helical" evidence="8">
    <location>
        <begin position="288"/>
        <end position="311"/>
    </location>
</feature>
<keyword evidence="3" id="KW-0813">Transport</keyword>
<dbReference type="GO" id="GO:0005789">
    <property type="term" value="C:endoplasmic reticulum membrane"/>
    <property type="evidence" value="ECO:0007669"/>
    <property type="project" value="UniProtKB-SubCell"/>
</dbReference>
<evidence type="ECO:0000256" key="5">
    <source>
        <dbReference type="ARBA" id="ARBA00022824"/>
    </source>
</evidence>
<dbReference type="SUPFAM" id="SSF103481">
    <property type="entry name" value="Multidrug resistance efflux transporter EmrE"/>
    <property type="match status" value="2"/>
</dbReference>
<dbReference type="GO" id="GO:0005460">
    <property type="term" value="F:UDP-glucose transmembrane transporter activity"/>
    <property type="evidence" value="ECO:0007669"/>
    <property type="project" value="TreeGrafter"/>
</dbReference>
<evidence type="ECO:0000256" key="7">
    <source>
        <dbReference type="ARBA" id="ARBA00023136"/>
    </source>
</evidence>
<reference evidence="10" key="1">
    <citation type="submission" date="2016-11" db="UniProtKB">
        <authorList>
            <consortium name="WormBaseParasite"/>
        </authorList>
    </citation>
    <scope>IDENTIFICATION</scope>
</reference>
<evidence type="ECO:0000313" key="9">
    <source>
        <dbReference type="Proteomes" id="UP000095284"/>
    </source>
</evidence>
<dbReference type="WBParaSite" id="BXY_0353500.1">
    <property type="protein sequence ID" value="BXY_0353500.1"/>
    <property type="gene ID" value="BXY_0353500"/>
</dbReference>
<name>A0A1I7RS31_BURXY</name>
<dbReference type="InterPro" id="IPR037185">
    <property type="entry name" value="EmrE-like"/>
</dbReference>
<accession>A0A1I7RS31</accession>
<evidence type="ECO:0000256" key="6">
    <source>
        <dbReference type="ARBA" id="ARBA00022989"/>
    </source>
</evidence>
<evidence type="ECO:0000256" key="8">
    <source>
        <dbReference type="SAM" id="Phobius"/>
    </source>
</evidence>
<comment type="similarity">
    <text evidence="2">Belongs to the nucleotide-sugar transporter family. SLC35B subfamily.</text>
</comment>
<proteinExistence type="inferred from homology"/>
<dbReference type="InterPro" id="IPR013657">
    <property type="entry name" value="SCL35B1-4/HUT1"/>
</dbReference>
<keyword evidence="6 8" id="KW-1133">Transmembrane helix</keyword>